<dbReference type="GO" id="GO:0016788">
    <property type="term" value="F:hydrolase activity, acting on ester bonds"/>
    <property type="evidence" value="ECO:0007669"/>
    <property type="project" value="UniProtKB-UniRule"/>
</dbReference>
<dbReference type="InterPro" id="IPR006641">
    <property type="entry name" value="YqgF/RNaseH-like_dom"/>
</dbReference>
<dbReference type="Pfam" id="PF03652">
    <property type="entry name" value="RuvX"/>
    <property type="match status" value="1"/>
</dbReference>
<dbReference type="SMART" id="SM00732">
    <property type="entry name" value="YqgFc"/>
    <property type="match status" value="1"/>
</dbReference>
<dbReference type="NCBIfam" id="TIGR00250">
    <property type="entry name" value="RNAse_H_YqgF"/>
    <property type="match status" value="1"/>
</dbReference>
<keyword evidence="4 5" id="KW-0378">Hydrolase</keyword>
<evidence type="ECO:0000256" key="4">
    <source>
        <dbReference type="ARBA" id="ARBA00022801"/>
    </source>
</evidence>
<evidence type="ECO:0000313" key="7">
    <source>
        <dbReference type="EMBL" id="OGH93664.1"/>
    </source>
</evidence>
<dbReference type="CDD" id="cd16964">
    <property type="entry name" value="YqgF"/>
    <property type="match status" value="1"/>
</dbReference>
<dbReference type="InterPro" id="IPR005227">
    <property type="entry name" value="YqgF"/>
</dbReference>
<keyword evidence="3 5" id="KW-0540">Nuclease</keyword>
<dbReference type="SUPFAM" id="SSF53098">
    <property type="entry name" value="Ribonuclease H-like"/>
    <property type="match status" value="1"/>
</dbReference>
<dbReference type="EC" id="3.1.-.-" evidence="5"/>
<proteinExistence type="inferred from homology"/>
<evidence type="ECO:0000256" key="5">
    <source>
        <dbReference type="HAMAP-Rule" id="MF_00651"/>
    </source>
</evidence>
<organism evidence="7 8">
    <name type="scientific">Candidatus Magasanikbacteria bacterium RIFOXYD2_FULL_41_14</name>
    <dbReference type="NCBI Taxonomy" id="1798709"/>
    <lineage>
        <taxon>Bacteria</taxon>
        <taxon>Candidatus Magasanikiibacteriota</taxon>
    </lineage>
</organism>
<comment type="subcellular location">
    <subcellularLocation>
        <location evidence="5">Cytoplasm</location>
    </subcellularLocation>
</comment>
<dbReference type="InterPro" id="IPR037027">
    <property type="entry name" value="YqgF/RNaseH-like_dom_sf"/>
</dbReference>
<dbReference type="PANTHER" id="PTHR33317">
    <property type="entry name" value="POLYNUCLEOTIDYL TRANSFERASE, RIBONUCLEASE H-LIKE SUPERFAMILY PROTEIN"/>
    <property type="match status" value="1"/>
</dbReference>
<sequence>MNILALDYGQKNIGLAWCDTGIGAPLPFGVIDAKDERLKIEDLRKLIEEEKINLVVIGLPLGLDGKEKENTARVREFGEELKAKITVPIEFFDERFSSQQADRSEGGVSRDEKSALVILQSYLDSRR</sequence>
<dbReference type="Gene3D" id="3.30.420.140">
    <property type="entry name" value="YqgF/RNase H-like domain"/>
    <property type="match status" value="1"/>
</dbReference>
<keyword evidence="2 5" id="KW-0690">Ribosome biogenesis</keyword>
<evidence type="ECO:0000259" key="6">
    <source>
        <dbReference type="SMART" id="SM00732"/>
    </source>
</evidence>
<dbReference type="InterPro" id="IPR012337">
    <property type="entry name" value="RNaseH-like_sf"/>
</dbReference>
<keyword evidence="1 5" id="KW-0963">Cytoplasm</keyword>
<evidence type="ECO:0000256" key="3">
    <source>
        <dbReference type="ARBA" id="ARBA00022722"/>
    </source>
</evidence>
<comment type="similarity">
    <text evidence="5">Belongs to the YqgF HJR family.</text>
</comment>
<evidence type="ECO:0000313" key="8">
    <source>
        <dbReference type="Proteomes" id="UP000178254"/>
    </source>
</evidence>
<dbReference type="PANTHER" id="PTHR33317:SF4">
    <property type="entry name" value="POLYNUCLEOTIDYL TRANSFERASE, RIBONUCLEASE H-LIKE SUPERFAMILY PROTEIN"/>
    <property type="match status" value="1"/>
</dbReference>
<dbReference type="STRING" id="1798709.A2538_00470"/>
<dbReference type="GO" id="GO:0005829">
    <property type="term" value="C:cytosol"/>
    <property type="evidence" value="ECO:0007669"/>
    <property type="project" value="TreeGrafter"/>
</dbReference>
<dbReference type="EMBL" id="MFRE01000023">
    <property type="protein sequence ID" value="OGH93664.1"/>
    <property type="molecule type" value="Genomic_DNA"/>
</dbReference>
<dbReference type="AlphaFoldDB" id="A0A1F6PCJ3"/>
<dbReference type="HAMAP" id="MF_00651">
    <property type="entry name" value="Nuclease_YqgF"/>
    <property type="match status" value="1"/>
</dbReference>
<reference evidence="7 8" key="1">
    <citation type="journal article" date="2016" name="Nat. Commun.">
        <title>Thousands of microbial genomes shed light on interconnected biogeochemical processes in an aquifer system.</title>
        <authorList>
            <person name="Anantharaman K."/>
            <person name="Brown C.T."/>
            <person name="Hug L.A."/>
            <person name="Sharon I."/>
            <person name="Castelle C.J."/>
            <person name="Probst A.J."/>
            <person name="Thomas B.C."/>
            <person name="Singh A."/>
            <person name="Wilkins M.J."/>
            <person name="Karaoz U."/>
            <person name="Brodie E.L."/>
            <person name="Williams K.H."/>
            <person name="Hubbard S.S."/>
            <person name="Banfield J.F."/>
        </authorList>
    </citation>
    <scope>NUCLEOTIDE SEQUENCE [LARGE SCALE GENOMIC DNA]</scope>
</reference>
<gene>
    <name evidence="7" type="ORF">A2538_00470</name>
</gene>
<name>A0A1F6PCJ3_9BACT</name>
<evidence type="ECO:0000256" key="1">
    <source>
        <dbReference type="ARBA" id="ARBA00022490"/>
    </source>
</evidence>
<dbReference type="GO" id="GO:0004518">
    <property type="term" value="F:nuclease activity"/>
    <property type="evidence" value="ECO:0007669"/>
    <property type="project" value="UniProtKB-KW"/>
</dbReference>
<comment type="function">
    <text evidence="5">Could be a nuclease involved in processing of the 5'-end of pre-16S rRNA.</text>
</comment>
<evidence type="ECO:0000256" key="2">
    <source>
        <dbReference type="ARBA" id="ARBA00022517"/>
    </source>
</evidence>
<accession>A0A1F6PCJ3</accession>
<dbReference type="GO" id="GO:0000967">
    <property type="term" value="P:rRNA 5'-end processing"/>
    <property type="evidence" value="ECO:0007669"/>
    <property type="project" value="UniProtKB-UniRule"/>
</dbReference>
<dbReference type="Proteomes" id="UP000178254">
    <property type="component" value="Unassembled WGS sequence"/>
</dbReference>
<protein>
    <recommendedName>
        <fullName evidence="5">Putative pre-16S rRNA nuclease</fullName>
        <ecNumber evidence="5">3.1.-.-</ecNumber>
    </recommendedName>
</protein>
<feature type="domain" description="YqgF/RNase H-like" evidence="6">
    <location>
        <begin position="1"/>
        <end position="101"/>
    </location>
</feature>
<comment type="caution">
    <text evidence="7">The sequence shown here is derived from an EMBL/GenBank/DDBJ whole genome shotgun (WGS) entry which is preliminary data.</text>
</comment>